<accession>A0A9P4H0A4</accession>
<evidence type="ECO:0000313" key="2">
    <source>
        <dbReference type="Proteomes" id="UP000799777"/>
    </source>
</evidence>
<dbReference type="OrthoDB" id="5413827at2759"/>
<keyword evidence="2" id="KW-1185">Reference proteome</keyword>
<dbReference type="AlphaFoldDB" id="A0A9P4H0A4"/>
<proteinExistence type="predicted"/>
<gene>
    <name evidence="1" type="ORF">EK21DRAFT_117029</name>
</gene>
<evidence type="ECO:0000313" key="1">
    <source>
        <dbReference type="EMBL" id="KAF2025242.1"/>
    </source>
</evidence>
<protein>
    <submittedName>
        <fullName evidence="1">Uncharacterized protein</fullName>
    </submittedName>
</protein>
<reference evidence="1" key="1">
    <citation type="journal article" date="2020" name="Stud. Mycol.">
        <title>101 Dothideomycetes genomes: a test case for predicting lifestyles and emergence of pathogens.</title>
        <authorList>
            <person name="Haridas S."/>
            <person name="Albert R."/>
            <person name="Binder M."/>
            <person name="Bloem J."/>
            <person name="Labutti K."/>
            <person name="Salamov A."/>
            <person name="Andreopoulos B."/>
            <person name="Baker S."/>
            <person name="Barry K."/>
            <person name="Bills G."/>
            <person name="Bluhm B."/>
            <person name="Cannon C."/>
            <person name="Castanera R."/>
            <person name="Culley D."/>
            <person name="Daum C."/>
            <person name="Ezra D."/>
            <person name="Gonzalez J."/>
            <person name="Henrissat B."/>
            <person name="Kuo A."/>
            <person name="Liang C."/>
            <person name="Lipzen A."/>
            <person name="Lutzoni F."/>
            <person name="Magnuson J."/>
            <person name="Mondo S."/>
            <person name="Nolan M."/>
            <person name="Ohm R."/>
            <person name="Pangilinan J."/>
            <person name="Park H.-J."/>
            <person name="Ramirez L."/>
            <person name="Alfaro M."/>
            <person name="Sun H."/>
            <person name="Tritt A."/>
            <person name="Yoshinaga Y."/>
            <person name="Zwiers L.-H."/>
            <person name="Turgeon B."/>
            <person name="Goodwin S."/>
            <person name="Spatafora J."/>
            <person name="Crous P."/>
            <person name="Grigoriev I."/>
        </authorList>
    </citation>
    <scope>NUCLEOTIDE SEQUENCE</scope>
    <source>
        <strain evidence="1">CBS 110217</strain>
    </source>
</reference>
<dbReference type="EMBL" id="ML978271">
    <property type="protein sequence ID" value="KAF2025242.1"/>
    <property type="molecule type" value="Genomic_DNA"/>
</dbReference>
<dbReference type="PANTHER" id="PTHR38790">
    <property type="entry name" value="2EXR DOMAIN-CONTAINING PROTEIN-RELATED"/>
    <property type="match status" value="1"/>
</dbReference>
<organism evidence="1 2">
    <name type="scientific">Setomelanomma holmii</name>
    <dbReference type="NCBI Taxonomy" id="210430"/>
    <lineage>
        <taxon>Eukaryota</taxon>
        <taxon>Fungi</taxon>
        <taxon>Dikarya</taxon>
        <taxon>Ascomycota</taxon>
        <taxon>Pezizomycotina</taxon>
        <taxon>Dothideomycetes</taxon>
        <taxon>Pleosporomycetidae</taxon>
        <taxon>Pleosporales</taxon>
        <taxon>Pleosporineae</taxon>
        <taxon>Phaeosphaeriaceae</taxon>
        <taxon>Setomelanomma</taxon>
    </lineage>
</organism>
<comment type="caution">
    <text evidence="1">The sequence shown here is derived from an EMBL/GenBank/DDBJ whole genome shotgun (WGS) entry which is preliminary data.</text>
</comment>
<name>A0A9P4H0A4_9PLEO</name>
<sequence length="212" mass="24383">MSGTRLQSISITLPSNQIMAQALPLSRRSPSEADAIEVLNAVTSPLLRLSGEIRNQIYGYVFSGYSVSTDYGRQSRPPSFYLITEAEHHWQSLESVCGSMFVCRKLYAETRLLAFRLNEFYLGLDCFERLQQILNIQQLNAISRINIHLNALERHYPKEELRLLPGLKHVVVQRNLFLKEITAKDKERMIAKLKQGVRKTDIVVDFDPAMEW</sequence>
<dbReference type="Proteomes" id="UP000799777">
    <property type="component" value="Unassembled WGS sequence"/>
</dbReference>
<dbReference type="PANTHER" id="PTHR38790:SF4">
    <property type="entry name" value="2EXR DOMAIN-CONTAINING PROTEIN"/>
    <property type="match status" value="1"/>
</dbReference>